<dbReference type="AlphaFoldDB" id="A0A1M4VH20"/>
<sequence>MLLCLSFQLHAQKNIYIPKDLVNNDFNNPDSKYAYARMASTDNLVIFWEKPFGTNPAEAPLLDGKPMTWDANNLLQRTESFYKFFSDTLKFVKPGSKAEQYKMMIMVNYSLEGTAYGGDYDQQIGSLWVTPNRIQDKKLNCIAHELGHSFQSQITSDGQGEAWGGSGFFEMTSQWMLWQVNPLWMTDEEYHWKAFMDQTHLAFLSLGNIYHSPYVLEYWSEKRGLPFIAEMFRQGKKGEDPVMTYQRMTGLSQLQFNDEMFDAYRHLITYDMDRVREVAKPYANRFTCKLDTLDNGWMQINKERCPQNYGFNAIRLNIPSPGKKVTVSFKGIAGAEGFNKVNIDKAGWRYGFVGLKKDGTTIYGAAGNQAKRQILFKAPKGEPLAYLWLVVMGAPTEHWMNPDAIPNMSENEHEKTATQADAEWPYQIKIQ</sequence>
<accession>A0A1M4VH20</accession>
<dbReference type="EMBL" id="FQTV01000002">
    <property type="protein sequence ID" value="SHE68202.1"/>
    <property type="molecule type" value="Genomic_DNA"/>
</dbReference>
<reference evidence="1 2" key="1">
    <citation type="submission" date="2016-11" db="EMBL/GenBank/DDBJ databases">
        <authorList>
            <person name="Jaros S."/>
            <person name="Januszkiewicz K."/>
            <person name="Wedrychowicz H."/>
        </authorList>
    </citation>
    <scope>NUCLEOTIDE SEQUENCE [LARGE SCALE GENOMIC DNA]</scope>
    <source>
        <strain evidence="1 2">DSM 26991</strain>
    </source>
</reference>
<dbReference type="InterPro" id="IPR045690">
    <property type="entry name" value="DUF6055"/>
</dbReference>
<organism evidence="1 2">
    <name type="scientific">Bacteroides luti</name>
    <dbReference type="NCBI Taxonomy" id="1297750"/>
    <lineage>
        <taxon>Bacteria</taxon>
        <taxon>Pseudomonadati</taxon>
        <taxon>Bacteroidota</taxon>
        <taxon>Bacteroidia</taxon>
        <taxon>Bacteroidales</taxon>
        <taxon>Bacteroidaceae</taxon>
        <taxon>Bacteroides</taxon>
    </lineage>
</organism>
<dbReference type="SUPFAM" id="SSF55486">
    <property type="entry name" value="Metalloproteases ('zincins'), catalytic domain"/>
    <property type="match status" value="1"/>
</dbReference>
<name>A0A1M4VH20_9BACE</name>
<dbReference type="Pfam" id="PF19527">
    <property type="entry name" value="DUF6055"/>
    <property type="match status" value="1"/>
</dbReference>
<evidence type="ECO:0000313" key="1">
    <source>
        <dbReference type="EMBL" id="SHE68202.1"/>
    </source>
</evidence>
<evidence type="ECO:0000313" key="2">
    <source>
        <dbReference type="Proteomes" id="UP000184509"/>
    </source>
</evidence>
<dbReference type="STRING" id="1297750.SAMN05444405_102293"/>
<dbReference type="Proteomes" id="UP000184509">
    <property type="component" value="Unassembled WGS sequence"/>
</dbReference>
<protein>
    <submittedName>
        <fullName evidence="1">Uncharacterized protein</fullName>
    </submittedName>
</protein>
<keyword evidence="2" id="KW-1185">Reference proteome</keyword>
<proteinExistence type="predicted"/>
<gene>
    <name evidence="1" type="ORF">SAMN05444405_102293</name>
</gene>